<dbReference type="Pfam" id="PF13378">
    <property type="entry name" value="MR_MLE_C"/>
    <property type="match status" value="1"/>
</dbReference>
<reference evidence="2 3" key="1">
    <citation type="journal article" date="2014" name="Int. J. Syst. Evol. Microbiol.">
        <title>Complete genome sequence of Corynebacterium casei LMG S-19264T (=DSM 44701T), isolated from a smear-ripened cheese.</title>
        <authorList>
            <consortium name="US DOE Joint Genome Institute (JGI-PGF)"/>
            <person name="Walter F."/>
            <person name="Albersmeier A."/>
            <person name="Kalinowski J."/>
            <person name="Ruckert C."/>
        </authorList>
    </citation>
    <scope>NUCLEOTIDE SEQUENCE [LARGE SCALE GENOMIC DNA]</scope>
    <source>
        <strain evidence="2 3">KCTC 12866</strain>
    </source>
</reference>
<name>A0A8J3GCR9_9BACT</name>
<dbReference type="PANTHER" id="PTHR48080">
    <property type="entry name" value="D-GALACTONATE DEHYDRATASE-RELATED"/>
    <property type="match status" value="1"/>
</dbReference>
<dbReference type="GO" id="GO:0016854">
    <property type="term" value="F:racemase and epimerase activity"/>
    <property type="evidence" value="ECO:0007669"/>
    <property type="project" value="UniProtKB-ARBA"/>
</dbReference>
<dbReference type="AlphaFoldDB" id="A0A8J3GCR9"/>
<keyword evidence="3" id="KW-1185">Reference proteome</keyword>
<gene>
    <name evidence="2" type="ORF">GCM10007390_47560</name>
</gene>
<dbReference type="InterPro" id="IPR013342">
    <property type="entry name" value="Mandelate_racemase_C"/>
</dbReference>
<organism evidence="2 3">
    <name type="scientific">Persicitalea jodogahamensis</name>
    <dbReference type="NCBI Taxonomy" id="402147"/>
    <lineage>
        <taxon>Bacteria</taxon>
        <taxon>Pseudomonadati</taxon>
        <taxon>Bacteroidota</taxon>
        <taxon>Cytophagia</taxon>
        <taxon>Cytophagales</taxon>
        <taxon>Spirosomataceae</taxon>
        <taxon>Persicitalea</taxon>
    </lineage>
</organism>
<dbReference type="RefSeq" id="WP_189568270.1">
    <property type="nucleotide sequence ID" value="NZ_BMXF01000007.1"/>
</dbReference>
<dbReference type="InterPro" id="IPR029065">
    <property type="entry name" value="Enolase_C-like"/>
</dbReference>
<feature type="domain" description="Mandelate racemase/muconate lactonizing enzyme C-terminal" evidence="1">
    <location>
        <begin position="182"/>
        <end position="286"/>
    </location>
</feature>
<proteinExistence type="predicted"/>
<dbReference type="Gene3D" id="3.20.20.120">
    <property type="entry name" value="Enolase-like C-terminal domain"/>
    <property type="match status" value="1"/>
</dbReference>
<dbReference type="Gene3D" id="3.30.390.10">
    <property type="entry name" value="Enolase-like, N-terminal domain"/>
    <property type="match status" value="1"/>
</dbReference>
<dbReference type="CDD" id="cd03316">
    <property type="entry name" value="MR_like"/>
    <property type="match status" value="1"/>
</dbReference>
<dbReference type="InterPro" id="IPR034593">
    <property type="entry name" value="DgoD-like"/>
</dbReference>
<dbReference type="InterPro" id="IPR036849">
    <property type="entry name" value="Enolase-like_C_sf"/>
</dbReference>
<dbReference type="SUPFAM" id="SSF54826">
    <property type="entry name" value="Enolase N-terminal domain-like"/>
    <property type="match status" value="1"/>
</dbReference>
<comment type="caution">
    <text evidence="2">The sequence shown here is derived from an EMBL/GenBank/DDBJ whole genome shotgun (WGS) entry which is preliminary data.</text>
</comment>
<dbReference type="EMBL" id="BMXF01000007">
    <property type="protein sequence ID" value="GHB86490.1"/>
    <property type="molecule type" value="Genomic_DNA"/>
</dbReference>
<evidence type="ECO:0000313" key="2">
    <source>
        <dbReference type="EMBL" id="GHB86490.1"/>
    </source>
</evidence>
<dbReference type="SUPFAM" id="SSF51604">
    <property type="entry name" value="Enolase C-terminal domain-like"/>
    <property type="match status" value="1"/>
</dbReference>
<accession>A0A8J3GCR9</accession>
<dbReference type="InterPro" id="IPR029017">
    <property type="entry name" value="Enolase-like_N"/>
</dbReference>
<evidence type="ECO:0000313" key="3">
    <source>
        <dbReference type="Proteomes" id="UP000598271"/>
    </source>
</evidence>
<dbReference type="Proteomes" id="UP000598271">
    <property type="component" value="Unassembled WGS sequence"/>
</dbReference>
<sequence length="416" mass="46022">MDNKRRDFLKTVVGAAIFSPISGNGSTAKSDFGLADDPLPTWPLPDLKKIFPDPIKIQTVALLKAQNRLFLVVTAQDGTRGITVCNDRMPNLTSLLKGLVLPHFVGKDARDLPALVDNAYRLNSNYKYAGMPLWNCIGSVEIATWDLLGQLAKKPTYTLLGKPVRSDYPVYISDFWRGGEPTEVVVERLAQKLAATGATGVKIKVGGRMVNTADDDKRTRLFVPMVRKKLGDAATIYADANGSFSPEQGIATGKLLEDYGVVIFEEPCNFENEEGIRQVNQALKKVKLAGGEQDTSLYRFERLARTGVYDLLQPDLYYNGGILRALQVAEIARMHGKDIAPHTPKADPLIGPFWQFAALAPNLYGLQEFVDNPSEQEPTWYTPAIRVQQGKVEIPKTPGLGIRYDETLWKSAERIV</sequence>
<dbReference type="PANTHER" id="PTHR48080:SF2">
    <property type="entry name" value="D-GALACTONATE DEHYDRATASE"/>
    <property type="match status" value="1"/>
</dbReference>
<dbReference type="SFLD" id="SFLDS00001">
    <property type="entry name" value="Enolase"/>
    <property type="match status" value="1"/>
</dbReference>
<dbReference type="SMART" id="SM00922">
    <property type="entry name" value="MR_MLE"/>
    <property type="match status" value="1"/>
</dbReference>
<evidence type="ECO:0000259" key="1">
    <source>
        <dbReference type="SMART" id="SM00922"/>
    </source>
</evidence>
<protein>
    <recommendedName>
        <fullName evidence="1">Mandelate racemase/muconate lactonizing enzyme C-terminal domain-containing protein</fullName>
    </recommendedName>
</protein>